<reference evidence="4 5" key="1">
    <citation type="submission" date="2016-10" db="EMBL/GenBank/DDBJ databases">
        <authorList>
            <person name="de Groot N.N."/>
        </authorList>
    </citation>
    <scope>NUCLEOTIDE SEQUENCE [LARGE SCALE GENOMIC DNA]</scope>
    <source>
        <strain evidence="4 5">DSM 19886</strain>
    </source>
</reference>
<dbReference type="GO" id="GO:0046872">
    <property type="term" value="F:metal ion binding"/>
    <property type="evidence" value="ECO:0007669"/>
    <property type="project" value="UniProtKB-KW"/>
</dbReference>
<protein>
    <recommendedName>
        <fullName evidence="6">Pectate lyase</fullName>
    </recommendedName>
</protein>
<dbReference type="OrthoDB" id="8737820at2"/>
<dbReference type="InterPro" id="IPR012334">
    <property type="entry name" value="Pectin_lyas_fold"/>
</dbReference>
<evidence type="ECO:0000256" key="2">
    <source>
        <dbReference type="ARBA" id="ARBA00023180"/>
    </source>
</evidence>
<proteinExistence type="predicted"/>
<dbReference type="Proteomes" id="UP000199440">
    <property type="component" value="Unassembled WGS sequence"/>
</dbReference>
<gene>
    <name evidence="4" type="ORF">SAMN04488514_101654</name>
</gene>
<feature type="region of interest" description="Disordered" evidence="3">
    <location>
        <begin position="557"/>
        <end position="628"/>
    </location>
</feature>
<organism evidence="4 5">
    <name type="scientific">Kriegella aquimaris</name>
    <dbReference type="NCBI Taxonomy" id="192904"/>
    <lineage>
        <taxon>Bacteria</taxon>
        <taxon>Pseudomonadati</taxon>
        <taxon>Bacteroidota</taxon>
        <taxon>Flavobacteriia</taxon>
        <taxon>Flavobacteriales</taxon>
        <taxon>Flavobacteriaceae</taxon>
        <taxon>Kriegella</taxon>
    </lineage>
</organism>
<sequence length="628" mass="67885">MKYLTGNAPKFIMVAPFLIFSLSCSDDTELLAEYVNSGSQGISELNNLVVDDSFVTRLDQSAILDVLSNDMFVESDNVKIVETSSANNGVVVINEDNTLTYVPVVEMEETTTIPEEEATDNASDEDIDEAETVEEDEAETVEENVVLEEREETPIVEDNVTEEETQTIDDSFTYTTETENEDGTVTTETGEVKVTVTNEEDNSATEEETVVPQGNLSKNYGELKAFPTAQGFGKYATGGRGGYIVKVTNLNDRGTGSLREALKMTGARTIVFTVGGTINCSTYLDIPYKSGNVTIAGQTAPGDGILIKGAELRISASNVIVRYLKIRPGLGTSGSNEDGINISAYNGTHIENIVVDHCSISWVRDENFALVGGFSGSTIKKVTLQNSVISESGFGALNYKRTSNISYYGNFFAHNGERNIRSNNPLSDQLDFEMINNIVYGSTWFTNPSIGTKFSVVNNKYKSSREVSVRANTLVNGENDGTGSAGNTHAYIVGNVNPAGRAQWSSNLSSYIKSNAFASSGTSAMSANDLESNLMPKVGASYPTRDAVDKRLVSQYNTGNGRLNSSGSYPSMSNTSRSSGYDGDGDGMSDEWEESMGLNPDDSSDANKDRNGDGYTNLEDFLNDEVDF</sequence>
<evidence type="ECO:0000313" key="5">
    <source>
        <dbReference type="Proteomes" id="UP000199440"/>
    </source>
</evidence>
<dbReference type="AlphaFoldDB" id="A0A1G9JR67"/>
<dbReference type="RefSeq" id="WP_089885206.1">
    <property type="nucleotide sequence ID" value="NZ_FNGV01000001.1"/>
</dbReference>
<dbReference type="Gene3D" id="2.160.20.10">
    <property type="entry name" value="Single-stranded right-handed beta-helix, Pectin lyase-like"/>
    <property type="match status" value="1"/>
</dbReference>
<dbReference type="PROSITE" id="PS51257">
    <property type="entry name" value="PROKAR_LIPOPROTEIN"/>
    <property type="match status" value="1"/>
</dbReference>
<dbReference type="InterPro" id="IPR011050">
    <property type="entry name" value="Pectin_lyase_fold/virulence"/>
</dbReference>
<evidence type="ECO:0008006" key="6">
    <source>
        <dbReference type="Google" id="ProtNLM"/>
    </source>
</evidence>
<dbReference type="InterPro" id="IPR052063">
    <property type="entry name" value="Polysaccharide_Lyase_1"/>
</dbReference>
<keyword evidence="5" id="KW-1185">Reference proteome</keyword>
<dbReference type="SUPFAM" id="SSF51126">
    <property type="entry name" value="Pectin lyase-like"/>
    <property type="match status" value="1"/>
</dbReference>
<name>A0A1G9JR67_9FLAO</name>
<dbReference type="STRING" id="192904.SAMN04488514_101654"/>
<evidence type="ECO:0000313" key="4">
    <source>
        <dbReference type="EMBL" id="SDL39453.1"/>
    </source>
</evidence>
<evidence type="ECO:0000256" key="1">
    <source>
        <dbReference type="ARBA" id="ARBA00022723"/>
    </source>
</evidence>
<feature type="compositionally biased region" description="Acidic residues" evidence="3">
    <location>
        <begin position="583"/>
        <end position="594"/>
    </location>
</feature>
<dbReference type="PANTHER" id="PTHR42970:SF1">
    <property type="entry name" value="PECTATE LYASE C-RELATED"/>
    <property type="match status" value="1"/>
</dbReference>
<dbReference type="PANTHER" id="PTHR42970">
    <property type="entry name" value="PECTATE LYASE C-RELATED"/>
    <property type="match status" value="1"/>
</dbReference>
<keyword evidence="2" id="KW-0325">Glycoprotein</keyword>
<dbReference type="EMBL" id="FNGV01000001">
    <property type="protein sequence ID" value="SDL39453.1"/>
    <property type="molecule type" value="Genomic_DNA"/>
</dbReference>
<evidence type="ECO:0000256" key="3">
    <source>
        <dbReference type="SAM" id="MobiDB-lite"/>
    </source>
</evidence>
<feature type="compositionally biased region" description="Polar residues" evidence="3">
    <location>
        <begin position="557"/>
        <end position="575"/>
    </location>
</feature>
<dbReference type="Pfam" id="PF17963">
    <property type="entry name" value="Big_9"/>
    <property type="match status" value="1"/>
</dbReference>
<accession>A0A1G9JR67</accession>
<keyword evidence="1" id="KW-0479">Metal-binding</keyword>